<name>A0A242Z3D5_9BACI</name>
<sequence length="43" mass="5117">MQQAMHLMSFALFVSYLKDHFCEKERKEEKTDEIILITLNVSV</sequence>
<evidence type="ECO:0000313" key="1">
    <source>
        <dbReference type="EMBL" id="OTX86967.1"/>
    </source>
</evidence>
<proteinExistence type="predicted"/>
<accession>A0A242Z3D5</accession>
<evidence type="ECO:0000313" key="2">
    <source>
        <dbReference type="Proteomes" id="UP000194945"/>
    </source>
</evidence>
<reference evidence="1 2" key="1">
    <citation type="submission" date="2016-10" db="EMBL/GenBank/DDBJ databases">
        <title>Comparative genomics of Bacillus thuringiensis reveals a path to pathogens against multiple invertebrate hosts.</title>
        <authorList>
            <person name="Zheng J."/>
            <person name="Gao Q."/>
            <person name="Liu H."/>
            <person name="Peng D."/>
            <person name="Ruan L."/>
            <person name="Sun M."/>
        </authorList>
    </citation>
    <scope>NUCLEOTIDE SEQUENCE [LARGE SCALE GENOMIC DNA]</scope>
    <source>
        <strain evidence="1">BGSC 4BK1</strain>
    </source>
</reference>
<dbReference type="AlphaFoldDB" id="A0A242Z3D5"/>
<dbReference type="EMBL" id="NFDE01000056">
    <property type="protein sequence ID" value="OTX86967.1"/>
    <property type="molecule type" value="Genomic_DNA"/>
</dbReference>
<dbReference type="Proteomes" id="UP000194945">
    <property type="component" value="Unassembled WGS sequence"/>
</dbReference>
<protein>
    <submittedName>
        <fullName evidence="1">Uncharacterized protein</fullName>
    </submittedName>
</protein>
<comment type="caution">
    <text evidence="1">The sequence shown here is derived from an EMBL/GenBank/DDBJ whole genome shotgun (WGS) entry which is preliminary data.</text>
</comment>
<organism evidence="1 2">
    <name type="scientific">Bacillus wiedmannii</name>
    <dbReference type="NCBI Taxonomy" id="1890302"/>
    <lineage>
        <taxon>Bacteria</taxon>
        <taxon>Bacillati</taxon>
        <taxon>Bacillota</taxon>
        <taxon>Bacilli</taxon>
        <taxon>Bacillales</taxon>
        <taxon>Bacillaceae</taxon>
        <taxon>Bacillus</taxon>
        <taxon>Bacillus cereus group</taxon>
    </lineage>
</organism>
<gene>
    <name evidence="1" type="ORF">BK730_18895</name>
</gene>